<name>A0A1G8JSG1_9BACI</name>
<accession>A0A1G8JSG1</accession>
<evidence type="ECO:0000313" key="3">
    <source>
        <dbReference type="Proteomes" id="UP000198853"/>
    </source>
</evidence>
<sequence length="179" mass="20924">MDLLFIFILIFIAMTIFNAIGNNAQQKKEREQRERSRPGTGPPTNRPSSEQGSNDREGGLFGELRKQFEDVMNDNEEHPTQRAPRAESEVYRDEKTETSDGRREYERERERLRRESREAKRRLENTETPPMTVDKKNRPRQSVPFGDLSGNNVVKGVIWSEVLGEPKSKRPHKTNRMIR</sequence>
<dbReference type="AlphaFoldDB" id="A0A1G8JSG1"/>
<feature type="region of interest" description="Disordered" evidence="1">
    <location>
        <begin position="160"/>
        <end position="179"/>
    </location>
</feature>
<organism evidence="2 3">
    <name type="scientific">Natribacillus halophilus</name>
    <dbReference type="NCBI Taxonomy" id="549003"/>
    <lineage>
        <taxon>Bacteria</taxon>
        <taxon>Bacillati</taxon>
        <taxon>Bacillota</taxon>
        <taxon>Bacilli</taxon>
        <taxon>Bacillales</taxon>
        <taxon>Bacillaceae</taxon>
        <taxon>Natribacillus</taxon>
    </lineage>
</organism>
<feature type="compositionally biased region" description="Basic and acidic residues" evidence="1">
    <location>
        <begin position="53"/>
        <end position="125"/>
    </location>
</feature>
<feature type="compositionally biased region" description="Basic residues" evidence="1">
    <location>
        <begin position="169"/>
        <end position="179"/>
    </location>
</feature>
<dbReference type="Proteomes" id="UP000198853">
    <property type="component" value="Unassembled WGS sequence"/>
</dbReference>
<feature type="compositionally biased region" description="Basic and acidic residues" evidence="1">
    <location>
        <begin position="26"/>
        <end position="37"/>
    </location>
</feature>
<dbReference type="RefSeq" id="WP_090395832.1">
    <property type="nucleotide sequence ID" value="NZ_FNEN01000001.1"/>
</dbReference>
<proteinExistence type="predicted"/>
<gene>
    <name evidence="2" type="ORF">SAMN04488123_101374</name>
</gene>
<keyword evidence="3" id="KW-1185">Reference proteome</keyword>
<dbReference type="EMBL" id="FNEN01000001">
    <property type="protein sequence ID" value="SDI34174.1"/>
    <property type="molecule type" value="Genomic_DNA"/>
</dbReference>
<protein>
    <submittedName>
        <fullName evidence="2">Uncharacterized protein</fullName>
    </submittedName>
</protein>
<evidence type="ECO:0000256" key="1">
    <source>
        <dbReference type="SAM" id="MobiDB-lite"/>
    </source>
</evidence>
<feature type="region of interest" description="Disordered" evidence="1">
    <location>
        <begin position="23"/>
        <end position="151"/>
    </location>
</feature>
<reference evidence="2 3" key="1">
    <citation type="submission" date="2016-10" db="EMBL/GenBank/DDBJ databases">
        <authorList>
            <person name="de Groot N.N."/>
        </authorList>
    </citation>
    <scope>NUCLEOTIDE SEQUENCE [LARGE SCALE GENOMIC DNA]</scope>
    <source>
        <strain evidence="2 3">DSM 21771</strain>
    </source>
</reference>
<evidence type="ECO:0000313" key="2">
    <source>
        <dbReference type="EMBL" id="SDI34174.1"/>
    </source>
</evidence>
<dbReference type="OrthoDB" id="2967741at2"/>